<dbReference type="RefSeq" id="WP_166881226.1">
    <property type="nucleotide sequence ID" value="NZ_WHJH01000047.1"/>
</dbReference>
<dbReference type="Proteomes" id="UP000609726">
    <property type="component" value="Unassembled WGS sequence"/>
</dbReference>
<evidence type="ECO:0000313" key="10">
    <source>
        <dbReference type="EMBL" id="NHZ92533.1"/>
    </source>
</evidence>
<dbReference type="Gene3D" id="3.10.310.10">
    <property type="entry name" value="Diaminopimelate Epimerase, Chain A, domain 1"/>
    <property type="match status" value="2"/>
</dbReference>
<dbReference type="EC" id="5.1.1.7" evidence="3 8"/>
<keyword evidence="4 8" id="KW-0028">Amino-acid biosynthesis</keyword>
<evidence type="ECO:0000256" key="7">
    <source>
        <dbReference type="ARBA" id="ARBA00051712"/>
    </source>
</evidence>
<keyword evidence="11" id="KW-1185">Reference proteome</keyword>
<keyword evidence="5 8" id="KW-0457">Lysine biosynthesis</keyword>
<dbReference type="PANTHER" id="PTHR31689">
    <property type="entry name" value="DIAMINOPIMELATE EPIMERASE, CHLOROPLASTIC"/>
    <property type="match status" value="1"/>
</dbReference>
<gene>
    <name evidence="8 10" type="primary">dapF</name>
    <name evidence="10" type="ORF">F2P45_26515</name>
</gene>
<dbReference type="PROSITE" id="PS01326">
    <property type="entry name" value="DAP_EPIMERASE"/>
    <property type="match status" value="1"/>
</dbReference>
<dbReference type="EMBL" id="WHJH01000047">
    <property type="protein sequence ID" value="NHZ92533.1"/>
    <property type="molecule type" value="Genomic_DNA"/>
</dbReference>
<comment type="caution">
    <text evidence="10">The sequence shown here is derived from an EMBL/GenBank/DDBJ whole genome shotgun (WGS) entry which is preliminary data.</text>
</comment>
<comment type="pathway">
    <text evidence="1 8">Amino-acid biosynthesis; L-lysine biosynthesis via DAP pathway; DL-2,6-diaminopimelate from LL-2,6-diaminopimelate: step 1/1.</text>
</comment>
<dbReference type="GO" id="GO:0008837">
    <property type="term" value="F:diaminopimelate epimerase activity"/>
    <property type="evidence" value="ECO:0007669"/>
    <property type="project" value="UniProtKB-EC"/>
</dbReference>
<evidence type="ECO:0000256" key="1">
    <source>
        <dbReference type="ARBA" id="ARBA00005196"/>
    </source>
</evidence>
<accession>A0ABX0P0G8</accession>
<evidence type="ECO:0000256" key="5">
    <source>
        <dbReference type="ARBA" id="ARBA00023154"/>
    </source>
</evidence>
<comment type="catalytic activity">
    <reaction evidence="7 8">
        <text>(2S,6S)-2,6-diaminopimelate = meso-2,6-diaminopimelate</text>
        <dbReference type="Rhea" id="RHEA:15393"/>
        <dbReference type="ChEBI" id="CHEBI:57609"/>
        <dbReference type="ChEBI" id="CHEBI:57791"/>
        <dbReference type="EC" id="5.1.1.7"/>
    </reaction>
</comment>
<dbReference type="HAMAP" id="MF_00197">
    <property type="entry name" value="DAP_epimerase"/>
    <property type="match status" value="1"/>
</dbReference>
<dbReference type="InterPro" id="IPR018510">
    <property type="entry name" value="DAP_epimerase_AS"/>
</dbReference>
<feature type="binding site" evidence="8">
    <location>
        <position position="13"/>
    </location>
    <ligand>
        <name>substrate</name>
    </ligand>
</feature>
<comment type="subcellular location">
    <subcellularLocation>
        <location evidence="8">Cytoplasm</location>
    </subcellularLocation>
</comment>
<feature type="binding site" evidence="8">
    <location>
        <begin position="76"/>
        <end position="77"/>
    </location>
    <ligand>
        <name>substrate</name>
    </ligand>
</feature>
<feature type="binding site" evidence="8">
    <location>
        <position position="66"/>
    </location>
    <ligand>
        <name>substrate</name>
    </ligand>
</feature>
<dbReference type="NCBIfam" id="TIGR00652">
    <property type="entry name" value="DapF"/>
    <property type="match status" value="1"/>
</dbReference>
<feature type="active site" description="Proton acceptor" evidence="8">
    <location>
        <position position="229"/>
    </location>
</feature>
<feature type="binding site" evidence="8">
    <location>
        <position position="46"/>
    </location>
    <ligand>
        <name>substrate</name>
    </ligand>
</feature>
<dbReference type="Pfam" id="PF01678">
    <property type="entry name" value="DAP_epimerase"/>
    <property type="match status" value="2"/>
</dbReference>
<evidence type="ECO:0000256" key="4">
    <source>
        <dbReference type="ARBA" id="ARBA00022605"/>
    </source>
</evidence>
<evidence type="ECO:0000256" key="6">
    <source>
        <dbReference type="ARBA" id="ARBA00023235"/>
    </source>
</evidence>
<evidence type="ECO:0000256" key="9">
    <source>
        <dbReference type="PROSITE-ProRule" id="PRU10125"/>
    </source>
</evidence>
<keyword evidence="8" id="KW-0963">Cytoplasm</keyword>
<evidence type="ECO:0000256" key="3">
    <source>
        <dbReference type="ARBA" id="ARBA00013080"/>
    </source>
</evidence>
<feature type="site" description="Could be important to modulate the pK values of the two catalytic cysteine residues" evidence="8">
    <location>
        <position position="171"/>
    </location>
</feature>
<evidence type="ECO:0000256" key="8">
    <source>
        <dbReference type="HAMAP-Rule" id="MF_00197"/>
    </source>
</evidence>
<feature type="binding site" evidence="8">
    <location>
        <position position="202"/>
    </location>
    <ligand>
        <name>substrate</name>
    </ligand>
</feature>
<comment type="similarity">
    <text evidence="2 8">Belongs to the diaminopimelate epimerase family.</text>
</comment>
<dbReference type="SUPFAM" id="SSF54506">
    <property type="entry name" value="Diaminopimelate epimerase-like"/>
    <property type="match status" value="1"/>
</dbReference>
<dbReference type="InterPro" id="IPR001653">
    <property type="entry name" value="DAP_epimerase_DapF"/>
</dbReference>
<keyword evidence="6 8" id="KW-0413">Isomerase</keyword>
<feature type="binding site" evidence="8">
    <location>
        <begin position="220"/>
        <end position="221"/>
    </location>
    <ligand>
        <name>substrate</name>
    </ligand>
</feature>
<evidence type="ECO:0000313" key="11">
    <source>
        <dbReference type="Proteomes" id="UP000609726"/>
    </source>
</evidence>
<feature type="site" description="Could be important to modulate the pK values of the two catalytic cysteine residues" evidence="8">
    <location>
        <position position="220"/>
    </location>
</feature>
<dbReference type="PANTHER" id="PTHR31689:SF0">
    <property type="entry name" value="DIAMINOPIMELATE EPIMERASE"/>
    <property type="match status" value="1"/>
</dbReference>
<organism evidence="10 11">
    <name type="scientific">Massilia mucilaginosa</name>
    <dbReference type="NCBI Taxonomy" id="2609282"/>
    <lineage>
        <taxon>Bacteria</taxon>
        <taxon>Pseudomonadati</taxon>
        <taxon>Pseudomonadota</taxon>
        <taxon>Betaproteobacteria</taxon>
        <taxon>Burkholderiales</taxon>
        <taxon>Oxalobacteraceae</taxon>
        <taxon>Telluria group</taxon>
        <taxon>Massilia</taxon>
    </lineage>
</organism>
<evidence type="ECO:0000256" key="2">
    <source>
        <dbReference type="ARBA" id="ARBA00010219"/>
    </source>
</evidence>
<comment type="subunit">
    <text evidence="8">Homodimer.</text>
</comment>
<feature type="binding site" evidence="8">
    <location>
        <position position="169"/>
    </location>
    <ligand>
        <name>substrate</name>
    </ligand>
</feature>
<name>A0ABX0P0G8_9BURK</name>
<protein>
    <recommendedName>
        <fullName evidence="3 8">Diaminopimelate epimerase</fullName>
        <shortName evidence="8">DAP epimerase</shortName>
        <ecNumber evidence="3 8">5.1.1.7</ecNumber>
    </recommendedName>
    <alternativeName>
        <fullName evidence="8">PLP-independent amino acid racemase</fullName>
    </alternativeName>
</protein>
<proteinExistence type="inferred from homology"/>
<reference evidence="10 11" key="1">
    <citation type="submission" date="2019-10" db="EMBL/GenBank/DDBJ databases">
        <title>Taxonomy of Antarctic Massilia spp.: description of Massilia rubra sp. nov., Massilia aquatica sp. nov., Massilia mucilaginosa sp. nov., Massilia frigida sp. nov. isolated from streams, lakes and regoliths.</title>
        <authorList>
            <person name="Holochova P."/>
            <person name="Sedlacek I."/>
            <person name="Kralova S."/>
            <person name="Maslanova I."/>
            <person name="Busse H.-J."/>
            <person name="Stankova E."/>
            <person name="Vrbovska V."/>
            <person name="Kovarovic V."/>
            <person name="Bartak M."/>
            <person name="Svec P."/>
            <person name="Pantucek R."/>
        </authorList>
    </citation>
    <scope>NUCLEOTIDE SEQUENCE [LARGE SCALE GENOMIC DNA]</scope>
    <source>
        <strain evidence="10 11">CCM 8733</strain>
    </source>
</reference>
<feature type="binding site" evidence="8">
    <location>
        <begin position="230"/>
        <end position="231"/>
    </location>
    <ligand>
        <name>substrate</name>
    </ligand>
</feature>
<feature type="active site" evidence="9">
    <location>
        <position position="75"/>
    </location>
</feature>
<feature type="active site" description="Proton donor" evidence="8">
    <location>
        <position position="75"/>
    </location>
</feature>
<sequence>MKLKFTKMHGAGNDFLVIDAISQQVDFTPAQWQRLADRRFGIGADQILVVEKARGAGCDFRYRIFNNDGGEVEQCGNGARAFVKFVTDKGLTEQSSIRVETMKGIITPRLEADGSITVDMGAPVLEAARVPFDAAGLGGWAEGQDTLWPLPIKYQGGKTVFVSVVSMGNPHAVQVVEDVELAPVLETGPLIEAHARFPNKVNAGFMQVLDRGHVKLRVYERGAGETLACGSGACAAVVAGIRRGLLDSPVRVSARGGELSIAWAGDGQPVLLSGPAVTVFEGEIEV</sequence>
<comment type="function">
    <text evidence="8">Catalyzes the stereoinversion of LL-2,6-diaminopimelate (L,L-DAP) to meso-diaminopimelate (meso-DAP), a precursor of L-lysine and an essential component of the bacterial peptidoglycan.</text>
</comment>